<name>A0A6I2RM80_FLAPL</name>
<protein>
    <recommendedName>
        <fullName evidence="5">SpaA-like prealbumin fold domain-containing protein</fullName>
    </recommendedName>
</protein>
<dbReference type="Proteomes" id="UP000429811">
    <property type="component" value="Unassembled WGS sequence"/>
</dbReference>
<dbReference type="InterPro" id="IPR013783">
    <property type="entry name" value="Ig-like_fold"/>
</dbReference>
<organism evidence="6 7">
    <name type="scientific">Flavonifractor plautii</name>
    <name type="common">Fusobacterium plautii</name>
    <dbReference type="NCBI Taxonomy" id="292800"/>
    <lineage>
        <taxon>Bacteria</taxon>
        <taxon>Bacillati</taxon>
        <taxon>Bacillota</taxon>
        <taxon>Clostridia</taxon>
        <taxon>Eubacteriales</taxon>
        <taxon>Oscillospiraceae</taxon>
        <taxon>Flavonifractor</taxon>
    </lineage>
</organism>
<feature type="domain" description="SpaA-like prealbumin fold" evidence="5">
    <location>
        <begin position="534"/>
        <end position="604"/>
    </location>
</feature>
<dbReference type="Gene3D" id="2.60.40.10">
    <property type="entry name" value="Immunoglobulins"/>
    <property type="match status" value="15"/>
</dbReference>
<feature type="domain" description="SpaA-like prealbumin fold" evidence="5">
    <location>
        <begin position="1218"/>
        <end position="1307"/>
    </location>
</feature>
<feature type="domain" description="SpaA-like prealbumin fold" evidence="5">
    <location>
        <begin position="624"/>
        <end position="711"/>
    </location>
</feature>
<evidence type="ECO:0000256" key="1">
    <source>
        <dbReference type="ARBA" id="ARBA00007257"/>
    </source>
</evidence>
<dbReference type="EMBL" id="WKPO01000025">
    <property type="protein sequence ID" value="MSB50103.1"/>
    <property type="molecule type" value="Genomic_DNA"/>
</dbReference>
<dbReference type="InterPro" id="IPR041033">
    <property type="entry name" value="SpaA_PFL_dom_1"/>
</dbReference>
<reference evidence="6 7" key="1">
    <citation type="journal article" date="2019" name="Nat. Med.">
        <title>A library of human gut bacterial isolates paired with longitudinal multiomics data enables mechanistic microbiome research.</title>
        <authorList>
            <person name="Poyet M."/>
            <person name="Groussin M."/>
            <person name="Gibbons S.M."/>
            <person name="Avila-Pacheco J."/>
            <person name="Jiang X."/>
            <person name="Kearney S.M."/>
            <person name="Perrotta A.R."/>
            <person name="Berdy B."/>
            <person name="Zhao S."/>
            <person name="Lieberman T.D."/>
            <person name="Swanson P.K."/>
            <person name="Smith M."/>
            <person name="Roesemann S."/>
            <person name="Alexander J.E."/>
            <person name="Rich S.A."/>
            <person name="Livny J."/>
            <person name="Vlamakis H."/>
            <person name="Clish C."/>
            <person name="Bullock K."/>
            <person name="Deik A."/>
            <person name="Scott J."/>
            <person name="Pierce K.A."/>
            <person name="Xavier R.J."/>
            <person name="Alm E.J."/>
        </authorList>
    </citation>
    <scope>NUCLEOTIDE SEQUENCE [LARGE SCALE GENOMIC DNA]</scope>
    <source>
        <strain evidence="6 7">BIOML-A5</strain>
    </source>
</reference>
<feature type="domain" description="SpaA-like prealbumin fold" evidence="5">
    <location>
        <begin position="821"/>
        <end position="907"/>
    </location>
</feature>
<feature type="domain" description="SpaA-like prealbumin fold" evidence="5">
    <location>
        <begin position="1410"/>
        <end position="1497"/>
    </location>
</feature>
<feature type="domain" description="SpaA-like prealbumin fold" evidence="5">
    <location>
        <begin position="346"/>
        <end position="416"/>
    </location>
</feature>
<evidence type="ECO:0000313" key="7">
    <source>
        <dbReference type="Proteomes" id="UP000429811"/>
    </source>
</evidence>
<comment type="caution">
    <text evidence="6">The sequence shown here is derived from an EMBL/GenBank/DDBJ whole genome shotgun (WGS) entry which is preliminary data.</text>
</comment>
<evidence type="ECO:0000256" key="2">
    <source>
        <dbReference type="ARBA" id="ARBA00022525"/>
    </source>
</evidence>
<comment type="similarity">
    <text evidence="1">Belongs to the serine-aspartate repeat-containing protein (SDr) family.</text>
</comment>
<feature type="domain" description="SpaA-like prealbumin fold" evidence="5">
    <location>
        <begin position="1116"/>
        <end position="1213"/>
    </location>
</feature>
<evidence type="ECO:0000313" key="6">
    <source>
        <dbReference type="EMBL" id="MSB50103.1"/>
    </source>
</evidence>
<feature type="domain" description="SpaA-like prealbumin fold" evidence="5">
    <location>
        <begin position="442"/>
        <end position="516"/>
    </location>
</feature>
<accession>A0A6I2RM80</accession>
<dbReference type="PANTHER" id="PTHR36108">
    <property type="entry name" value="COLOSSIN-B-RELATED"/>
    <property type="match status" value="1"/>
</dbReference>
<feature type="domain" description="SpaA-like prealbumin fold" evidence="5">
    <location>
        <begin position="1501"/>
        <end position="1592"/>
    </location>
</feature>
<feature type="chain" id="PRO_5026217224" description="SpaA-like prealbumin fold domain-containing protein" evidence="4">
    <location>
        <begin position="35"/>
        <end position="1873"/>
    </location>
</feature>
<gene>
    <name evidence="6" type="ORF">GKE90_15585</name>
</gene>
<evidence type="ECO:0000256" key="4">
    <source>
        <dbReference type="SAM" id="SignalP"/>
    </source>
</evidence>
<feature type="domain" description="SpaA-like prealbumin fold" evidence="5">
    <location>
        <begin position="1012"/>
        <end position="1114"/>
    </location>
</feature>
<sequence>MKILKEVRSVPQRVISLLLTLVCLLGLVPTEAFAATSNVPSSIIMEDCTHNGVHYESPALDTCWLHQMRFDYNGVSLIGFCSDHDKEMGWSLEGHKWDSPQPINDPTVKIMMAYYYAHSRGIFTDQAKALGVDQVWGSEYTWTMNAWVQAVIWRYKQGSLNDPAAVCAEELMYVYNNLQHTSYTSIDEIVDGMSLRQRAQYILDLGEQGVWGECEAYQYTYAGPGSSSHQADRVQGIIIGDLTVTRQHYKLTVKKVDATNPNKGLPGARFLVQNSNGTYSKEVVTGSDGTYTLSQLDADTYAITELDPPEDYELDNPGPQYVVLPDDSGTTVTVTFSDTPIVTGEGTIRKVDADDPTKGLAGAVIQIEGVDNEFVGTYITGAGGYLEDVPWDTMPIGSFVATELTPPSGYTLNDDPDKNKQEFFWDGKTDVNLVFEDDAKVKLELLKLDDSENPLEGAVFNILKDWQLIGTEATGADGTITVPNITEGLYAFVEVSVPEPFAKLQDPVVVYVDQADVDGGGTISVTAVDQRLPNLTILKQDGQTKEVIPGTTFEIKGVHHGYHQDVVTGEDGTATLTGLPVDTYEVTETSVPDPWVVSDEPTQVIWLGPGDDQQLVFDNLKQPQLTIAKVDADDPDTKIPGTVFTIKGVNSDYQNDVTTGQDGTVTLRLAPGTYEITEKSVPSPYYLPDKDADRTQTISLNAGDEKELVFKNHKAPELTIYKEDSIAGAPVEGARFHVTYTSTGEAADAPESIDFGEILTDENGEIKLHEQGKRLYPGEYTVTEVEPAPGFQMKEPATQKVILHGGESKTVTFQNVPLNAIIVEKYDSVTGEALPGCTFQLRYLGGTSGTGGTTIGQKVTGKNGTAIWTGLKSGTYILEEIDPADGYSIIQSSETIFLADSGEQSVVTVRFENMPDGILLIRKVCSVNPSVTLPDAEFKVMYADGTLIGDNNGIYRTDENGEIRIEGLKPGKSVVVTETAAPPGYLIDTQSQTIQIKEGRTVSLTFKNQPKGSLIIQKRDSATGQPLPGAEFRVTTAAGCEVGLDGVIGDSTLTQNGIFTTDSAGEIHISNLALGAYVISEIKAPPGYVMDSPSTNVVIGENGDTQTVVIKNSKAGSLIIDKRDSLTGEPLEGVTFKVTTSTGEFVPDENGYISSNGLYVTDKDGKIQIDGVVGTLVVTETKTIPGYTIDPATQTQTVVVNPNDTQTLYFENTPSTTLVIEKYIEGTTTPLEGVTFLVTDSSGAVVGQSNGEYITDENGRIVITDLEPGTTITARETKTLEGYVLDGVPKSILIKEGEVQTLRFYNSKQGTLVIRKLDSVTKEPLAGVEFELTYAEGGYVDDANGHLSSKGLYTTDSNGEIRISGVTGTIVVKETKTIEGYTIDPATQTQTVTVNPEDTQTITVYNDPVGRVEIIKVDQNRTSTRIPNTTFEIRRVDDELVDTITTDRNGRAYLALEDGAYYAVEIEANPDYRLDDTPHYFEVEDGKVTTLRITNQKNSGILIHKVDSVTGDGIYGVTFLLYDEDKNPVGEFTSDDDGYVYITADDLPDGANTSGRFYLRELEAAEGYELDKEYKTIYVRPGKTAEIEWENTPITGQIQVYKYAAEYNAVTGTPAGSPLQGAVYEISNARTGKVVDYITTDARGVAASKPLPLTRYKVVEVTAPAYWQVDSTVHDVTLEYSGQIIKLSAYDKPASLGVSITKRGNAEVLAGQTMRYDLTVANTSNVPLENFYWHDKIPYDVARATVLTTGTYSARLNYRVLYKTNYQSSYQVLASNLLTSNNYSFSLNAIPLQAGEVVTDVYFDFGKVPVGFQSTVGPTLSVIVNGNAVNGYQMVNRADVGGKYQGTWQTGQASWVTVIRKYTTTPTLPKTGY</sequence>
<dbReference type="Pfam" id="PF17802">
    <property type="entry name" value="SpaA"/>
    <property type="match status" value="15"/>
</dbReference>
<dbReference type="SUPFAM" id="SSF49478">
    <property type="entry name" value="Cna protein B-type domain"/>
    <property type="match status" value="1"/>
</dbReference>
<evidence type="ECO:0000256" key="3">
    <source>
        <dbReference type="ARBA" id="ARBA00022729"/>
    </source>
</evidence>
<evidence type="ECO:0000259" key="5">
    <source>
        <dbReference type="Pfam" id="PF17802"/>
    </source>
</evidence>
<dbReference type="RefSeq" id="WP_154250200.1">
    <property type="nucleotide sequence ID" value="NZ_WKPO01000025.1"/>
</dbReference>
<feature type="signal peptide" evidence="4">
    <location>
        <begin position="1"/>
        <end position="34"/>
    </location>
</feature>
<proteinExistence type="inferred from homology"/>
<feature type="domain" description="SpaA-like prealbumin fold" evidence="5">
    <location>
        <begin position="250"/>
        <end position="338"/>
    </location>
</feature>
<keyword evidence="2" id="KW-0964">Secreted</keyword>
<dbReference type="PANTHER" id="PTHR36108:SF13">
    <property type="entry name" value="COLOSSIN-B-RELATED"/>
    <property type="match status" value="1"/>
</dbReference>
<feature type="domain" description="SpaA-like prealbumin fold" evidence="5">
    <location>
        <begin position="1616"/>
        <end position="1692"/>
    </location>
</feature>
<keyword evidence="3 4" id="KW-0732">Signal</keyword>
<feature type="domain" description="SpaA-like prealbumin fold" evidence="5">
    <location>
        <begin position="717"/>
        <end position="815"/>
    </location>
</feature>
<feature type="domain" description="SpaA-like prealbumin fold" evidence="5">
    <location>
        <begin position="932"/>
        <end position="1009"/>
    </location>
</feature>
<feature type="domain" description="SpaA-like prealbumin fold" evidence="5">
    <location>
        <begin position="1310"/>
        <end position="1407"/>
    </location>
</feature>